<evidence type="ECO:0000256" key="4">
    <source>
        <dbReference type="SAM" id="MobiDB-lite"/>
    </source>
</evidence>
<dbReference type="PANTHER" id="PTHR11934:SF0">
    <property type="entry name" value="RIBOSE-5-PHOSPHATE ISOMERASE"/>
    <property type="match status" value="1"/>
</dbReference>
<dbReference type="SUPFAM" id="SSF75445">
    <property type="entry name" value="D-ribose-5-phosphate isomerase (RpiA), lid domain"/>
    <property type="match status" value="1"/>
</dbReference>
<gene>
    <name evidence="3" type="primary">rpiA</name>
    <name evidence="5" type="ORF">DJ021_14900</name>
</gene>
<dbReference type="FunFam" id="3.40.50.1360:FF:000001">
    <property type="entry name" value="Ribose-5-phosphate isomerase A"/>
    <property type="match status" value="1"/>
</dbReference>
<feature type="region of interest" description="Disordered" evidence="4">
    <location>
        <begin position="1"/>
        <end position="27"/>
    </location>
</feature>
<comment type="function">
    <text evidence="3">Catalyzes the reversible conversion of ribose-5-phosphate to ribulose 5-phosphate.</text>
</comment>
<dbReference type="GO" id="GO:0006014">
    <property type="term" value="P:D-ribose metabolic process"/>
    <property type="evidence" value="ECO:0007669"/>
    <property type="project" value="TreeGrafter"/>
</dbReference>
<dbReference type="UniPathway" id="UPA00115">
    <property type="reaction ID" value="UER00412"/>
</dbReference>
<feature type="binding site" evidence="3">
    <location>
        <begin position="49"/>
        <end position="52"/>
    </location>
    <ligand>
        <name>substrate</name>
    </ligand>
</feature>
<comment type="subunit">
    <text evidence="3">Homodimer.</text>
</comment>
<evidence type="ECO:0000256" key="2">
    <source>
        <dbReference type="ARBA" id="ARBA00023235"/>
    </source>
</evidence>
<dbReference type="EMBL" id="QFYP01000001">
    <property type="protein sequence ID" value="RAK61003.1"/>
    <property type="molecule type" value="Genomic_DNA"/>
</dbReference>
<protein>
    <recommendedName>
        <fullName evidence="3">Ribose-5-phosphate isomerase A</fullName>
        <ecNumber evidence="3">5.3.1.6</ecNumber>
    </recommendedName>
    <alternativeName>
        <fullName evidence="3">Phosphoriboisomerase A</fullName>
        <shortName evidence="3">PRI</shortName>
    </alternativeName>
</protein>
<evidence type="ECO:0000313" key="6">
    <source>
        <dbReference type="Proteomes" id="UP000249842"/>
    </source>
</evidence>
<reference evidence="6" key="1">
    <citation type="submission" date="2018-05" db="EMBL/GenBank/DDBJ databases">
        <authorList>
            <person name="Li X."/>
        </authorList>
    </citation>
    <scope>NUCLEOTIDE SEQUENCE [LARGE SCALE GENOMIC DNA]</scope>
    <source>
        <strain evidence="6">HKS-05</strain>
    </source>
</reference>
<dbReference type="GO" id="GO:0009052">
    <property type="term" value="P:pentose-phosphate shunt, non-oxidative branch"/>
    <property type="evidence" value="ECO:0007669"/>
    <property type="project" value="UniProtKB-UniRule"/>
</dbReference>
<dbReference type="OrthoDB" id="5870696at2"/>
<dbReference type="CDD" id="cd01398">
    <property type="entry name" value="RPI_A"/>
    <property type="match status" value="1"/>
</dbReference>
<dbReference type="InterPro" id="IPR004788">
    <property type="entry name" value="Ribose5P_isomerase_type_A"/>
</dbReference>
<comment type="caution">
    <text evidence="5">The sequence shown here is derived from an EMBL/GenBank/DDBJ whole genome shotgun (WGS) entry which is preliminary data.</text>
</comment>
<organism evidence="5 6">
    <name type="scientific">Phenylobacterium hankyongense</name>
    <dbReference type="NCBI Taxonomy" id="1813876"/>
    <lineage>
        <taxon>Bacteria</taxon>
        <taxon>Pseudomonadati</taxon>
        <taxon>Pseudomonadota</taxon>
        <taxon>Alphaproteobacteria</taxon>
        <taxon>Caulobacterales</taxon>
        <taxon>Caulobacteraceae</taxon>
        <taxon>Phenylobacterium</taxon>
    </lineage>
</organism>
<dbReference type="Pfam" id="PF06026">
    <property type="entry name" value="Rib_5-P_isom_A"/>
    <property type="match status" value="1"/>
</dbReference>
<comment type="similarity">
    <text evidence="3">Belongs to the ribose 5-phosphate isomerase family.</text>
</comment>
<comment type="catalytic activity">
    <reaction evidence="1 3">
        <text>aldehydo-D-ribose 5-phosphate = D-ribulose 5-phosphate</text>
        <dbReference type="Rhea" id="RHEA:14657"/>
        <dbReference type="ChEBI" id="CHEBI:58121"/>
        <dbReference type="ChEBI" id="CHEBI:58273"/>
        <dbReference type="EC" id="5.3.1.6"/>
    </reaction>
</comment>
<dbReference type="Gene3D" id="3.30.70.260">
    <property type="match status" value="1"/>
</dbReference>
<accession>A0A328B1F6</accession>
<dbReference type="AlphaFoldDB" id="A0A328B1F6"/>
<evidence type="ECO:0000313" key="5">
    <source>
        <dbReference type="EMBL" id="RAK61003.1"/>
    </source>
</evidence>
<keyword evidence="6" id="KW-1185">Reference proteome</keyword>
<dbReference type="Proteomes" id="UP000249842">
    <property type="component" value="Unassembled WGS sequence"/>
</dbReference>
<dbReference type="InterPro" id="IPR020672">
    <property type="entry name" value="Ribose5P_isomerase_typA_subgr"/>
</dbReference>
<dbReference type="GO" id="GO:0004751">
    <property type="term" value="F:ribose-5-phosphate isomerase activity"/>
    <property type="evidence" value="ECO:0007669"/>
    <property type="project" value="UniProtKB-UniRule"/>
</dbReference>
<feature type="binding site" evidence="3">
    <location>
        <begin position="101"/>
        <end position="104"/>
    </location>
    <ligand>
        <name>substrate</name>
    </ligand>
</feature>
<dbReference type="SUPFAM" id="SSF100950">
    <property type="entry name" value="NagB/RpiA/CoA transferase-like"/>
    <property type="match status" value="1"/>
</dbReference>
<evidence type="ECO:0000256" key="3">
    <source>
        <dbReference type="HAMAP-Rule" id="MF_00170"/>
    </source>
</evidence>
<dbReference type="Gene3D" id="3.40.50.1360">
    <property type="match status" value="1"/>
</dbReference>
<proteinExistence type="inferred from homology"/>
<feature type="binding site" evidence="3">
    <location>
        <begin position="114"/>
        <end position="117"/>
    </location>
    <ligand>
        <name>substrate</name>
    </ligand>
</feature>
<keyword evidence="2 3" id="KW-0413">Isomerase</keyword>
<dbReference type="HAMAP" id="MF_00170">
    <property type="entry name" value="Rib_5P_isom_A"/>
    <property type="match status" value="1"/>
</dbReference>
<dbReference type="NCBIfam" id="NF001924">
    <property type="entry name" value="PRK00702.1"/>
    <property type="match status" value="1"/>
</dbReference>
<feature type="active site" description="Proton acceptor" evidence="3">
    <location>
        <position position="123"/>
    </location>
</feature>
<sequence>MGGAVPGTEAGPARGPEGQGVSDAEAQKRAAGEAAAALVENGMVVGLGTGSTAVWFVKSLAARRLDITCVATSQRTADLGAELGLKIAELGQTAEIDLTVDGADEVGPGLSLIKGGGGALLREKLVWEASRRCVVIADADKRVQTLGKFPLPIEVVAFGHKTTMLRICDALGECDIGVAPRLRQKDGQPMRTDGGNLIYDAACGRIEEPAALAFALKSVTGVVDHGLFLDLADQALIGTPDGVTILEP</sequence>
<dbReference type="NCBIfam" id="TIGR00021">
    <property type="entry name" value="rpiA"/>
    <property type="match status" value="1"/>
</dbReference>
<evidence type="ECO:0000256" key="1">
    <source>
        <dbReference type="ARBA" id="ARBA00001713"/>
    </source>
</evidence>
<comment type="pathway">
    <text evidence="3">Carbohydrate degradation; pentose phosphate pathway; D-ribose 5-phosphate from D-ribulose 5-phosphate (non-oxidative stage): step 1/1.</text>
</comment>
<dbReference type="InterPro" id="IPR037171">
    <property type="entry name" value="NagB/RpiA_transferase-like"/>
</dbReference>
<name>A0A328B1F6_9CAUL</name>
<dbReference type="PANTHER" id="PTHR11934">
    <property type="entry name" value="RIBOSE-5-PHOSPHATE ISOMERASE"/>
    <property type="match status" value="1"/>
</dbReference>
<feature type="binding site" evidence="3">
    <location>
        <position position="141"/>
    </location>
    <ligand>
        <name>substrate</name>
    </ligand>
</feature>
<dbReference type="EC" id="5.3.1.6" evidence="3"/>
<dbReference type="GO" id="GO:0005829">
    <property type="term" value="C:cytosol"/>
    <property type="evidence" value="ECO:0007669"/>
    <property type="project" value="TreeGrafter"/>
</dbReference>